<gene>
    <name evidence="1" type="ORF">ASZ90_017327</name>
</gene>
<dbReference type="AlphaFoldDB" id="A0A0W8E9W1"/>
<organism evidence="1">
    <name type="scientific">hydrocarbon metagenome</name>
    <dbReference type="NCBI Taxonomy" id="938273"/>
    <lineage>
        <taxon>unclassified sequences</taxon>
        <taxon>metagenomes</taxon>
        <taxon>ecological metagenomes</taxon>
    </lineage>
</organism>
<proteinExistence type="predicted"/>
<evidence type="ECO:0000313" key="1">
    <source>
        <dbReference type="EMBL" id="KUG05254.1"/>
    </source>
</evidence>
<comment type="caution">
    <text evidence="1">The sequence shown here is derived from an EMBL/GenBank/DDBJ whole genome shotgun (WGS) entry which is preliminary data.</text>
</comment>
<protein>
    <recommendedName>
        <fullName evidence="2">Antitoxin</fullName>
    </recommendedName>
</protein>
<name>A0A0W8E9W1_9ZZZZ</name>
<evidence type="ECO:0008006" key="2">
    <source>
        <dbReference type="Google" id="ProtNLM"/>
    </source>
</evidence>
<accession>A0A0W8E9W1</accession>
<reference evidence="1" key="1">
    <citation type="journal article" date="2015" name="Proc. Natl. Acad. Sci. U.S.A.">
        <title>Networks of energetic and metabolic interactions define dynamics in microbial communities.</title>
        <authorList>
            <person name="Embree M."/>
            <person name="Liu J.K."/>
            <person name="Al-Bassam M.M."/>
            <person name="Zengler K."/>
        </authorList>
    </citation>
    <scope>NUCLEOTIDE SEQUENCE</scope>
</reference>
<sequence length="127" mass="14675">MDRKKIATSQTLNFLKDNVLTVTDLTRSNRLSEILNKYAGEETSEIYVIQNAKNRDATAVLVDLEHYVRLLKIQEVFEKTLDEHMYQIALQRKDEKAVLSLSEVIDANDFELDKLIDSITNLDLDDE</sequence>
<dbReference type="EMBL" id="LNQE01001822">
    <property type="protein sequence ID" value="KUG05254.1"/>
    <property type="molecule type" value="Genomic_DNA"/>
</dbReference>